<feature type="region of interest" description="Disordered" evidence="1">
    <location>
        <begin position="129"/>
        <end position="150"/>
    </location>
</feature>
<feature type="compositionally biased region" description="Polar residues" evidence="1">
    <location>
        <begin position="261"/>
        <end position="284"/>
    </location>
</feature>
<reference evidence="2 3" key="1">
    <citation type="journal article" date="2024" name="Nat. Commun.">
        <title>Phylogenomics reveals the evolutionary origins of lichenization in chlorophyte algae.</title>
        <authorList>
            <person name="Puginier C."/>
            <person name="Libourel C."/>
            <person name="Otte J."/>
            <person name="Skaloud P."/>
            <person name="Haon M."/>
            <person name="Grisel S."/>
            <person name="Petersen M."/>
            <person name="Berrin J.G."/>
            <person name="Delaux P.M."/>
            <person name="Dal Grande F."/>
            <person name="Keller J."/>
        </authorList>
    </citation>
    <scope>NUCLEOTIDE SEQUENCE [LARGE SCALE GENOMIC DNA]</scope>
    <source>
        <strain evidence="2 3">SAG 2036</strain>
    </source>
</reference>
<feature type="compositionally biased region" description="Basic and acidic residues" evidence="1">
    <location>
        <begin position="10"/>
        <end position="33"/>
    </location>
</feature>
<evidence type="ECO:0000256" key="1">
    <source>
        <dbReference type="SAM" id="MobiDB-lite"/>
    </source>
</evidence>
<organism evidence="2 3">
    <name type="scientific">Symbiochloris irregularis</name>
    <dbReference type="NCBI Taxonomy" id="706552"/>
    <lineage>
        <taxon>Eukaryota</taxon>
        <taxon>Viridiplantae</taxon>
        <taxon>Chlorophyta</taxon>
        <taxon>core chlorophytes</taxon>
        <taxon>Trebouxiophyceae</taxon>
        <taxon>Trebouxiales</taxon>
        <taxon>Trebouxiaceae</taxon>
        <taxon>Symbiochloris</taxon>
    </lineage>
</organism>
<proteinExistence type="predicted"/>
<feature type="region of interest" description="Disordered" evidence="1">
    <location>
        <begin position="92"/>
        <end position="113"/>
    </location>
</feature>
<keyword evidence="3" id="KW-1185">Reference proteome</keyword>
<accession>A0AAW1NQ36</accession>
<name>A0AAW1NQ36_9CHLO</name>
<feature type="region of interest" description="Disordered" evidence="1">
    <location>
        <begin position="1"/>
        <end position="33"/>
    </location>
</feature>
<dbReference type="EMBL" id="JALJOQ010000135">
    <property type="protein sequence ID" value="KAK9794655.1"/>
    <property type="molecule type" value="Genomic_DNA"/>
</dbReference>
<feature type="region of interest" description="Disordered" evidence="1">
    <location>
        <begin position="235"/>
        <end position="316"/>
    </location>
</feature>
<sequence length="493" mass="52711">MGQVPHLPKIKLDAAVERKRPGKSTPREYEREAASIDATLPAILTGPYQRRRTFSGILADPGITHHVHASPCGPPLRQPFLAAGSTASRWLRPHPSAKPRQPACDPSPRIPARGTVQYSIPAIQAERPCKRQKAIGGPQPSQQTPDVQQDAGQGLEALAAQANAAVRQSAHFGTLLQGFRGFSVDPLQRLTSWTTAAAHRPGDEPASAFQQLVKDESALMTQQQQQQPLLSNQALLQPPHPQQPAQEGCDEGPRHAWKTGRSASWTPQQQDTVACRLQHSTEPASGSRADATAGPPVNQRGRRRVRRSLSAEERGSGAAKATAIALALSAADKLEATHNVLPSTTEADEAAADDKDIEAPDHVAAHESDLEQAAAIPHLEGIAADVRHMSSDDLLRKQLINIALQNTGAAPATAQNSSDEQGQKLLAMLLRISALRKRCTAGTDQQLGQELKQLQALSESPGACEQAMSLLQKIGNSLAVNMAQLTSLETCNT</sequence>
<dbReference type="Proteomes" id="UP001465755">
    <property type="component" value="Unassembled WGS sequence"/>
</dbReference>
<protein>
    <submittedName>
        <fullName evidence="2">Uncharacterized protein</fullName>
    </submittedName>
</protein>
<evidence type="ECO:0000313" key="2">
    <source>
        <dbReference type="EMBL" id="KAK9794655.1"/>
    </source>
</evidence>
<gene>
    <name evidence="2" type="ORF">WJX73_000312</name>
</gene>
<evidence type="ECO:0000313" key="3">
    <source>
        <dbReference type="Proteomes" id="UP001465755"/>
    </source>
</evidence>
<dbReference type="AlphaFoldDB" id="A0AAW1NQ36"/>
<comment type="caution">
    <text evidence="2">The sequence shown here is derived from an EMBL/GenBank/DDBJ whole genome shotgun (WGS) entry which is preliminary data.</text>
</comment>